<reference evidence="1 2" key="1">
    <citation type="submission" date="2023-08" db="EMBL/GenBank/DDBJ databases">
        <title>Black Yeasts Isolated from many extreme environments.</title>
        <authorList>
            <person name="Coleine C."/>
            <person name="Stajich J.E."/>
            <person name="Selbmann L."/>
        </authorList>
    </citation>
    <scope>NUCLEOTIDE SEQUENCE [LARGE SCALE GENOMIC DNA]</scope>
    <source>
        <strain evidence="1 2">CCFEE 5792</strain>
    </source>
</reference>
<accession>A0AAV9MTE8</accession>
<evidence type="ECO:0000313" key="1">
    <source>
        <dbReference type="EMBL" id="KAK5044926.1"/>
    </source>
</evidence>
<dbReference type="RefSeq" id="XP_064700570.1">
    <property type="nucleotide sequence ID" value="XM_064853835.1"/>
</dbReference>
<dbReference type="AlphaFoldDB" id="A0AAV9MTE8"/>
<keyword evidence="2" id="KW-1185">Reference proteome</keyword>
<sequence length="215" mass="24439">MRALRLSATDPFRYMHLSGRLAEKDQTKHLWFLQDARHVKGLAEIKLMEFTSRDAQVGFWETYIARPSMIVPNPPGAFNNLAGWAVGAIRVDQLAKVMIEIVQEGSEREDRVLTVNMREIHGRAKSKPGVQLAVRKTQKYTTITLHARNSAPRFLFNIASEWKNKAAWNRGKGSDFQISYTPFPALEPDYVNVSNRAVAITTIDWKVPDSGQWIS</sequence>
<protein>
    <submittedName>
        <fullName evidence="1">Uncharacterized protein</fullName>
    </submittedName>
</protein>
<evidence type="ECO:0000313" key="2">
    <source>
        <dbReference type="Proteomes" id="UP001358417"/>
    </source>
</evidence>
<dbReference type="Gene3D" id="3.40.50.720">
    <property type="entry name" value="NAD(P)-binding Rossmann-like Domain"/>
    <property type="match status" value="1"/>
</dbReference>
<organism evidence="1 2">
    <name type="scientific">Exophiala bonariae</name>
    <dbReference type="NCBI Taxonomy" id="1690606"/>
    <lineage>
        <taxon>Eukaryota</taxon>
        <taxon>Fungi</taxon>
        <taxon>Dikarya</taxon>
        <taxon>Ascomycota</taxon>
        <taxon>Pezizomycotina</taxon>
        <taxon>Eurotiomycetes</taxon>
        <taxon>Chaetothyriomycetidae</taxon>
        <taxon>Chaetothyriales</taxon>
        <taxon>Herpotrichiellaceae</taxon>
        <taxon>Exophiala</taxon>
    </lineage>
</organism>
<name>A0AAV9MTE8_9EURO</name>
<dbReference type="GeneID" id="89978456"/>
<gene>
    <name evidence="1" type="ORF">LTR84_010298</name>
</gene>
<proteinExistence type="predicted"/>
<dbReference type="EMBL" id="JAVRRD010000041">
    <property type="protein sequence ID" value="KAK5044926.1"/>
    <property type="molecule type" value="Genomic_DNA"/>
</dbReference>
<dbReference type="Proteomes" id="UP001358417">
    <property type="component" value="Unassembled WGS sequence"/>
</dbReference>
<comment type="caution">
    <text evidence="1">The sequence shown here is derived from an EMBL/GenBank/DDBJ whole genome shotgun (WGS) entry which is preliminary data.</text>
</comment>